<feature type="transmembrane region" description="Helical" evidence="11">
    <location>
        <begin position="384"/>
        <end position="403"/>
    </location>
</feature>
<keyword evidence="4 11" id="KW-0812">Transmembrane</keyword>
<dbReference type="SUPFAM" id="SSF111418">
    <property type="entry name" value="Hormone receptor domain"/>
    <property type="match status" value="1"/>
</dbReference>
<evidence type="ECO:0000256" key="8">
    <source>
        <dbReference type="ARBA" id="ARBA00023170"/>
    </source>
</evidence>
<evidence type="ECO:0000256" key="12">
    <source>
        <dbReference type="SAM" id="SignalP"/>
    </source>
</evidence>
<keyword evidence="7 11" id="KW-0472">Membrane</keyword>
<dbReference type="GO" id="GO:0005886">
    <property type="term" value="C:plasma membrane"/>
    <property type="evidence" value="ECO:0007669"/>
    <property type="project" value="UniProtKB-SubCell"/>
</dbReference>
<evidence type="ECO:0000256" key="9">
    <source>
        <dbReference type="ARBA" id="ARBA00023180"/>
    </source>
</evidence>
<feature type="domain" description="G-protein coupled receptors family 2 profile 1" evidence="13">
    <location>
        <begin position="49"/>
        <end position="133"/>
    </location>
</feature>
<evidence type="ECO:0000256" key="11">
    <source>
        <dbReference type="SAM" id="Phobius"/>
    </source>
</evidence>
<feature type="chain" id="PRO_5044783457" description="Parathyroid hormone/parathyroid hormone-related peptide receptor" evidence="12">
    <location>
        <begin position="27"/>
        <end position="556"/>
    </location>
</feature>
<comment type="caution">
    <text evidence="15">The sequence shown here is derived from an EMBL/GenBank/DDBJ whole genome shotgun (WGS) entry which is preliminary data.</text>
</comment>
<feature type="signal peptide" evidence="12">
    <location>
        <begin position="1"/>
        <end position="26"/>
    </location>
</feature>
<dbReference type="PRINTS" id="PR00249">
    <property type="entry name" value="GPCRSECRETIN"/>
</dbReference>
<sequence>TISRMAIPDKWLSFLIILLGAEGLKADSDAIAVVLMEDQDRLIQDRHAQCLTLMINENVSNIAGLYCDRVWDDIMCWPPTSAGIIQELPCPDYVNGFFKHRFATKKCTVNGTWYIHPDTNQTWTNLTQCISSGVNCVQYESPGLIAAHMGRLRLMYNIGYGISLICLLLAVTIMLLFKKLHCPRNFIHINLFVSFMLRATISFVKENVLVNGVGFPSDIEIGPCGKLDFLDNGLHWECRLFFSVFNYILCANYMWIFAEGLYLHMLISVAVFSEKSSSKWLFLLGWGTPVLFVGPWVVVRATLENVLCWNTHPNHNFFWIIKGPLCASVIINFIFFLNIIRVLFTKLTAFNTREVGISRYSLIGVHILSFNVYWSFSHRKLAKATLVLIPLFGVHYIVFIGLPDKVHETAELVKLYYEMFFNSFQGFIVSLLFCFLNGEVQAEIKKKWHRFKLRRSGNLNARRGTRDTMVSFASIKRDSVASANGKDYINGNGRIFSEERPLTQIDNHSESDIISRSNGHSHLSLESIDEKTDEIGMLENSDTLCDGTNILDEDLV</sequence>
<dbReference type="PROSITE" id="PS50227">
    <property type="entry name" value="G_PROTEIN_RECEP_F2_3"/>
    <property type="match status" value="1"/>
</dbReference>
<dbReference type="CDD" id="cd15272">
    <property type="entry name" value="7tmB1_PTH-R_related"/>
    <property type="match status" value="1"/>
</dbReference>
<proteinExistence type="inferred from homology"/>
<feature type="transmembrane region" description="Helical" evidence="11">
    <location>
        <begin position="319"/>
        <end position="344"/>
    </location>
</feature>
<evidence type="ECO:0000256" key="6">
    <source>
        <dbReference type="ARBA" id="ARBA00023040"/>
    </source>
</evidence>
<dbReference type="PROSITE" id="PS00649">
    <property type="entry name" value="G_PROTEIN_RECEP_F2_1"/>
    <property type="match status" value="1"/>
</dbReference>
<feature type="non-terminal residue" evidence="15">
    <location>
        <position position="1"/>
    </location>
</feature>
<evidence type="ECO:0000259" key="13">
    <source>
        <dbReference type="PROSITE" id="PS50227"/>
    </source>
</evidence>
<keyword evidence="3" id="KW-1003">Cell membrane</keyword>
<evidence type="ECO:0000259" key="14">
    <source>
        <dbReference type="PROSITE" id="PS50261"/>
    </source>
</evidence>
<feature type="transmembrane region" description="Helical" evidence="11">
    <location>
        <begin position="280"/>
        <end position="299"/>
    </location>
</feature>
<evidence type="ECO:0000256" key="5">
    <source>
        <dbReference type="ARBA" id="ARBA00022989"/>
    </source>
</evidence>
<keyword evidence="8" id="KW-0675">Receptor</keyword>
<keyword evidence="12" id="KW-0732">Signal</keyword>
<dbReference type="EMBL" id="JBJQND010000019">
    <property type="protein sequence ID" value="KAL3831304.1"/>
    <property type="molecule type" value="Genomic_DNA"/>
</dbReference>
<protein>
    <recommendedName>
        <fullName evidence="17">Parathyroid hormone/parathyroid hormone-related peptide receptor</fullName>
    </recommendedName>
</protein>
<dbReference type="Gene3D" id="4.10.1240.10">
    <property type="entry name" value="GPCR, family 2, extracellular hormone receptor domain"/>
    <property type="match status" value="1"/>
</dbReference>
<dbReference type="GO" id="GO:0004930">
    <property type="term" value="F:G protein-coupled receptor activity"/>
    <property type="evidence" value="ECO:0007669"/>
    <property type="project" value="UniProtKB-KW"/>
</dbReference>
<keyword evidence="6" id="KW-0297">G-protein coupled receptor</keyword>
<evidence type="ECO:0000256" key="1">
    <source>
        <dbReference type="ARBA" id="ARBA00004651"/>
    </source>
</evidence>
<dbReference type="SUPFAM" id="SSF81321">
    <property type="entry name" value="Family A G protein-coupled receptor-like"/>
    <property type="match status" value="1"/>
</dbReference>
<dbReference type="Pfam" id="PF02793">
    <property type="entry name" value="HRM"/>
    <property type="match status" value="1"/>
</dbReference>
<organism evidence="15 16">
    <name type="scientific">Sinanodonta woodiana</name>
    <name type="common">Chinese pond mussel</name>
    <name type="synonym">Anodonta woodiana</name>
    <dbReference type="NCBI Taxonomy" id="1069815"/>
    <lineage>
        <taxon>Eukaryota</taxon>
        <taxon>Metazoa</taxon>
        <taxon>Spiralia</taxon>
        <taxon>Lophotrochozoa</taxon>
        <taxon>Mollusca</taxon>
        <taxon>Bivalvia</taxon>
        <taxon>Autobranchia</taxon>
        <taxon>Heteroconchia</taxon>
        <taxon>Palaeoheterodonta</taxon>
        <taxon>Unionida</taxon>
        <taxon>Unionoidea</taxon>
        <taxon>Unionidae</taxon>
        <taxon>Unioninae</taxon>
        <taxon>Sinanodonta</taxon>
    </lineage>
</organism>
<dbReference type="PANTHER" id="PTHR45620">
    <property type="entry name" value="PDF RECEPTOR-LIKE PROTEIN-RELATED"/>
    <property type="match status" value="1"/>
</dbReference>
<dbReference type="AlphaFoldDB" id="A0ABD3T314"/>
<dbReference type="InterPro" id="IPR050332">
    <property type="entry name" value="GPCR_2"/>
</dbReference>
<keyword evidence="9" id="KW-0325">Glycoprotein</keyword>
<evidence type="ECO:0000256" key="7">
    <source>
        <dbReference type="ARBA" id="ARBA00023136"/>
    </source>
</evidence>
<evidence type="ECO:0000256" key="2">
    <source>
        <dbReference type="ARBA" id="ARBA00005314"/>
    </source>
</evidence>
<dbReference type="PROSITE" id="PS00650">
    <property type="entry name" value="G_PROTEIN_RECEP_F2_2"/>
    <property type="match status" value="1"/>
</dbReference>
<dbReference type="SMART" id="SM00008">
    <property type="entry name" value="HormR"/>
    <property type="match status" value="1"/>
</dbReference>
<evidence type="ECO:0000256" key="4">
    <source>
        <dbReference type="ARBA" id="ARBA00022692"/>
    </source>
</evidence>
<feature type="transmembrane region" description="Helical" evidence="11">
    <location>
        <begin position="253"/>
        <end position="273"/>
    </location>
</feature>
<dbReference type="InterPro" id="IPR017983">
    <property type="entry name" value="GPCR_2_secretin-like_CS"/>
</dbReference>
<reference evidence="15 16" key="1">
    <citation type="submission" date="2024-11" db="EMBL/GenBank/DDBJ databases">
        <title>Chromosome-level genome assembly of the freshwater bivalve Anodonta woodiana.</title>
        <authorList>
            <person name="Chen X."/>
        </authorList>
    </citation>
    <scope>NUCLEOTIDE SEQUENCE [LARGE SCALE GENOMIC DNA]</scope>
    <source>
        <strain evidence="15">MN2024</strain>
        <tissue evidence="15">Gills</tissue>
    </source>
</reference>
<dbReference type="PANTHER" id="PTHR45620:SF1">
    <property type="entry name" value="G-PROTEIN COUPLED RECEPTORS FAMILY 2 PROFILE 2 DOMAIN-CONTAINING PROTEIN"/>
    <property type="match status" value="1"/>
</dbReference>
<dbReference type="InterPro" id="IPR017981">
    <property type="entry name" value="GPCR_2-like_7TM"/>
</dbReference>
<evidence type="ECO:0000313" key="16">
    <source>
        <dbReference type="Proteomes" id="UP001634394"/>
    </source>
</evidence>
<name>A0ABD3T314_SINWO</name>
<feature type="transmembrane region" description="Helical" evidence="11">
    <location>
        <begin position="415"/>
        <end position="436"/>
    </location>
</feature>
<evidence type="ECO:0000256" key="10">
    <source>
        <dbReference type="ARBA" id="ARBA00023224"/>
    </source>
</evidence>
<dbReference type="Proteomes" id="UP001634394">
    <property type="component" value="Unassembled WGS sequence"/>
</dbReference>
<dbReference type="InterPro" id="IPR000832">
    <property type="entry name" value="GPCR_2_secretin-like"/>
</dbReference>
<accession>A0ABD3T314</accession>
<feature type="transmembrane region" description="Helical" evidence="11">
    <location>
        <begin position="158"/>
        <end position="177"/>
    </location>
</feature>
<dbReference type="PROSITE" id="PS50261">
    <property type="entry name" value="G_PROTEIN_RECEP_F2_4"/>
    <property type="match status" value="1"/>
</dbReference>
<dbReference type="InterPro" id="IPR036445">
    <property type="entry name" value="GPCR_2_extracell_dom_sf"/>
</dbReference>
<keyword evidence="5 11" id="KW-1133">Transmembrane helix</keyword>
<dbReference type="Gene3D" id="1.20.1070.10">
    <property type="entry name" value="Rhodopsin 7-helix transmembrane proteins"/>
    <property type="match status" value="1"/>
</dbReference>
<dbReference type="Pfam" id="PF00002">
    <property type="entry name" value="7tm_2"/>
    <property type="match status" value="1"/>
</dbReference>
<evidence type="ECO:0000256" key="3">
    <source>
        <dbReference type="ARBA" id="ARBA00022475"/>
    </source>
</evidence>
<keyword evidence="16" id="KW-1185">Reference proteome</keyword>
<comment type="subcellular location">
    <subcellularLocation>
        <location evidence="1">Cell membrane</location>
        <topology evidence="1">Multi-pass membrane protein</topology>
    </subcellularLocation>
</comment>
<gene>
    <name evidence="15" type="ORF">ACJMK2_023074</name>
</gene>
<dbReference type="InterPro" id="IPR001879">
    <property type="entry name" value="GPCR_2_extracellular_dom"/>
</dbReference>
<evidence type="ECO:0000313" key="15">
    <source>
        <dbReference type="EMBL" id="KAL3831304.1"/>
    </source>
</evidence>
<keyword evidence="10" id="KW-0807">Transducer</keyword>
<evidence type="ECO:0008006" key="17">
    <source>
        <dbReference type="Google" id="ProtNLM"/>
    </source>
</evidence>
<comment type="similarity">
    <text evidence="2">Belongs to the G-protein coupled receptor 2 family.</text>
</comment>
<feature type="domain" description="G-protein coupled receptors family 2 profile 2" evidence="14">
    <location>
        <begin position="152"/>
        <end position="437"/>
    </location>
</feature>